<dbReference type="RefSeq" id="WP_194034320.1">
    <property type="nucleotide sequence ID" value="NZ_CP063657.1"/>
</dbReference>
<sequence length="378" mass="42199">MADQNPLLASSLNVPFWVTELLFPTPDKSIESLGEQRMSTLSDEKFDSIISIFNRSRDLSKGAPLSVDDVSRAIDIKMLSIDNVTQDAFSEILDDFKELKEELKARIVDRYPDGLQASSEVAKDPNLSWQIIRFGDLKKLADNVHDAMEELKSIEDEVISFANLVLGIARYKLEQDVVPLVARGMVAVGVQEALQFWNDMRDAAARDTEAVWQDELASRSMLLSRVLGGHVVVVGEQQHVGTGSLDGSGDRITDYLAKHSITNNVTLVELKTPGTKLLGTAYRKTFPLSLELSGSISQVMSQRAELTKNYFQKQHEAAFEFQVDAARCVVIAGDAERELDTPTKRAAFEMQRDALGSRVRIITFDELYSEFESFNRSI</sequence>
<evidence type="ECO:0000259" key="1">
    <source>
        <dbReference type="Pfam" id="PF14082"/>
    </source>
</evidence>
<dbReference type="InterPro" id="IPR025359">
    <property type="entry name" value="SduA_C"/>
</dbReference>
<organism evidence="2 3">
    <name type="scientific">Novilysobacter avium</name>
    <dbReference type="NCBI Taxonomy" id="2781023"/>
    <lineage>
        <taxon>Bacteria</taxon>
        <taxon>Pseudomonadati</taxon>
        <taxon>Pseudomonadota</taxon>
        <taxon>Gammaproteobacteria</taxon>
        <taxon>Lysobacterales</taxon>
        <taxon>Lysobacteraceae</taxon>
        <taxon>Novilysobacter</taxon>
    </lineage>
</organism>
<protein>
    <submittedName>
        <fullName evidence="2">DUF4263 domain-containing protein</fullName>
    </submittedName>
</protein>
<dbReference type="Proteomes" id="UP000593932">
    <property type="component" value="Chromosome"/>
</dbReference>
<proteinExistence type="predicted"/>
<accession>A0A7S6UK37</accession>
<dbReference type="EMBL" id="CP063657">
    <property type="protein sequence ID" value="QOW21762.1"/>
    <property type="molecule type" value="Genomic_DNA"/>
</dbReference>
<feature type="domain" description="Shedu protein SduA C-terminal" evidence="1">
    <location>
        <begin position="208"/>
        <end position="368"/>
    </location>
</feature>
<reference evidence="2 3" key="1">
    <citation type="submission" date="2020-10" db="EMBL/GenBank/DDBJ databases">
        <title>complete genome sequencing of Lysobacter sp. H23M41.</title>
        <authorList>
            <person name="Bae J.-W."/>
            <person name="Lee S.-Y."/>
        </authorList>
    </citation>
    <scope>NUCLEOTIDE SEQUENCE [LARGE SCALE GENOMIC DNA]</scope>
    <source>
        <strain evidence="2 3">H23M41</strain>
    </source>
</reference>
<keyword evidence="3" id="KW-1185">Reference proteome</keyword>
<evidence type="ECO:0000313" key="2">
    <source>
        <dbReference type="EMBL" id="QOW21762.1"/>
    </source>
</evidence>
<evidence type="ECO:0000313" key="3">
    <source>
        <dbReference type="Proteomes" id="UP000593932"/>
    </source>
</evidence>
<name>A0A7S6UK37_9GAMM</name>
<dbReference type="Pfam" id="PF14082">
    <property type="entry name" value="SduA_C"/>
    <property type="match status" value="1"/>
</dbReference>
<gene>
    <name evidence="2" type="ORF">INQ42_11100</name>
</gene>